<protein>
    <submittedName>
        <fullName evidence="1">Uncharacterized protein</fullName>
    </submittedName>
</protein>
<evidence type="ECO:0000313" key="2">
    <source>
        <dbReference type="Proteomes" id="UP000324091"/>
    </source>
</evidence>
<dbReference type="AlphaFoldDB" id="A0A5C6NHZ2"/>
<evidence type="ECO:0000313" key="1">
    <source>
        <dbReference type="EMBL" id="TWW66833.1"/>
    </source>
</evidence>
<gene>
    <name evidence="1" type="ORF">D4764_20G0008650</name>
</gene>
<name>A0A5C6NHZ2_9TELE</name>
<dbReference type="Proteomes" id="UP000324091">
    <property type="component" value="Chromosome 20"/>
</dbReference>
<accession>A0A5C6NHZ2</accession>
<reference evidence="1 2" key="1">
    <citation type="submission" date="2019-04" db="EMBL/GenBank/DDBJ databases">
        <title>Chromosome genome assembly for Takifugu flavidus.</title>
        <authorList>
            <person name="Xiao S."/>
        </authorList>
    </citation>
    <scope>NUCLEOTIDE SEQUENCE [LARGE SCALE GENOMIC DNA]</scope>
    <source>
        <strain evidence="1">HTHZ2018</strain>
        <tissue evidence="1">Muscle</tissue>
    </source>
</reference>
<sequence length="145" mass="16264">MGAKLEEEVKEELGGGVVVVGGGVKEMGEVKEPGQVEELEEVEEPSLLRLSLSFSLFALTHVLVREGTCRSLMIQPFGWWKLQERRIMSVLPLQCLLAMSSALRILRLQPEPLSRNTASWEPLSMTKDVVALVALRYFQAENKLR</sequence>
<keyword evidence="2" id="KW-1185">Reference proteome</keyword>
<proteinExistence type="predicted"/>
<dbReference type="EMBL" id="RHFK02000013">
    <property type="protein sequence ID" value="TWW66833.1"/>
    <property type="molecule type" value="Genomic_DNA"/>
</dbReference>
<organism evidence="1 2">
    <name type="scientific">Takifugu flavidus</name>
    <name type="common">sansaifugu</name>
    <dbReference type="NCBI Taxonomy" id="433684"/>
    <lineage>
        <taxon>Eukaryota</taxon>
        <taxon>Metazoa</taxon>
        <taxon>Chordata</taxon>
        <taxon>Craniata</taxon>
        <taxon>Vertebrata</taxon>
        <taxon>Euteleostomi</taxon>
        <taxon>Actinopterygii</taxon>
        <taxon>Neopterygii</taxon>
        <taxon>Teleostei</taxon>
        <taxon>Neoteleostei</taxon>
        <taxon>Acanthomorphata</taxon>
        <taxon>Eupercaria</taxon>
        <taxon>Tetraodontiformes</taxon>
        <taxon>Tetradontoidea</taxon>
        <taxon>Tetraodontidae</taxon>
        <taxon>Takifugu</taxon>
    </lineage>
</organism>
<comment type="caution">
    <text evidence="1">The sequence shown here is derived from an EMBL/GenBank/DDBJ whole genome shotgun (WGS) entry which is preliminary data.</text>
</comment>